<comment type="subunit">
    <text evidence="11">Homodimer.</text>
</comment>
<evidence type="ECO:0000256" key="5">
    <source>
        <dbReference type="ARBA" id="ARBA00008391"/>
    </source>
</evidence>
<dbReference type="Gene3D" id="3.40.50.2020">
    <property type="match status" value="1"/>
</dbReference>
<gene>
    <name evidence="11" type="primary">apt</name>
    <name evidence="13" type="ORF">L6773_08900</name>
</gene>
<evidence type="ECO:0000256" key="8">
    <source>
        <dbReference type="ARBA" id="ARBA00022676"/>
    </source>
</evidence>
<keyword evidence="8 11" id="KW-0328">Glycosyltransferase</keyword>
<dbReference type="GO" id="GO:0003999">
    <property type="term" value="F:adenine phosphoribosyltransferase activity"/>
    <property type="evidence" value="ECO:0007669"/>
    <property type="project" value="UniProtKB-EC"/>
</dbReference>
<evidence type="ECO:0000313" key="14">
    <source>
        <dbReference type="Proteomes" id="UP001165366"/>
    </source>
</evidence>
<evidence type="ECO:0000256" key="6">
    <source>
        <dbReference type="ARBA" id="ARBA00011893"/>
    </source>
</evidence>
<dbReference type="RefSeq" id="WP_237853522.1">
    <property type="nucleotide sequence ID" value="NZ_JAKLWS010000009.1"/>
</dbReference>
<dbReference type="NCBIfam" id="NF002636">
    <property type="entry name" value="PRK02304.1-5"/>
    <property type="match status" value="1"/>
</dbReference>
<dbReference type="EMBL" id="JAKLWS010000009">
    <property type="protein sequence ID" value="MCG2588681.1"/>
    <property type="molecule type" value="Genomic_DNA"/>
</dbReference>
<comment type="pathway">
    <text evidence="4 11">Purine metabolism; AMP biosynthesis via salvage pathway; AMP from adenine: step 1/1.</text>
</comment>
<keyword evidence="9 11" id="KW-0808">Transferase</keyword>
<proteinExistence type="inferred from homology"/>
<reference evidence="13" key="2">
    <citation type="submission" date="2024-05" db="EMBL/GenBank/DDBJ databases">
        <title>Rhodohalobacter halophilus gen. nov., sp. nov., a moderately halophilic member of the family Balneolaceae.</title>
        <authorList>
            <person name="Xia J."/>
        </authorList>
    </citation>
    <scope>NUCLEOTIDE SEQUENCE</scope>
    <source>
        <strain evidence="13">WB101</strain>
    </source>
</reference>
<evidence type="ECO:0000256" key="2">
    <source>
        <dbReference type="ARBA" id="ARBA00003968"/>
    </source>
</evidence>
<organism evidence="13 14">
    <name type="scientific">Rhodohalobacter sulfatireducens</name>
    <dbReference type="NCBI Taxonomy" id="2911366"/>
    <lineage>
        <taxon>Bacteria</taxon>
        <taxon>Pseudomonadati</taxon>
        <taxon>Balneolota</taxon>
        <taxon>Balneolia</taxon>
        <taxon>Balneolales</taxon>
        <taxon>Balneolaceae</taxon>
        <taxon>Rhodohalobacter</taxon>
    </lineage>
</organism>
<evidence type="ECO:0000256" key="1">
    <source>
        <dbReference type="ARBA" id="ARBA00000868"/>
    </source>
</evidence>
<name>A0ABS9KCW3_9BACT</name>
<evidence type="ECO:0000313" key="13">
    <source>
        <dbReference type="EMBL" id="MCG2588681.1"/>
    </source>
</evidence>
<feature type="domain" description="Phosphoribosyltransferase" evidence="12">
    <location>
        <begin position="58"/>
        <end position="156"/>
    </location>
</feature>
<evidence type="ECO:0000256" key="11">
    <source>
        <dbReference type="HAMAP-Rule" id="MF_00004"/>
    </source>
</evidence>
<dbReference type="Proteomes" id="UP001165366">
    <property type="component" value="Unassembled WGS sequence"/>
</dbReference>
<dbReference type="NCBIfam" id="NF002634">
    <property type="entry name" value="PRK02304.1-3"/>
    <property type="match status" value="1"/>
</dbReference>
<keyword evidence="7 11" id="KW-0963">Cytoplasm</keyword>
<dbReference type="CDD" id="cd06223">
    <property type="entry name" value="PRTases_typeI"/>
    <property type="match status" value="1"/>
</dbReference>
<evidence type="ECO:0000256" key="3">
    <source>
        <dbReference type="ARBA" id="ARBA00004496"/>
    </source>
</evidence>
<sequence>MPELTDVEQSIKSLLLENIRSIEDFPKPGIVFKDITPLLNETYLLELTSMLLAKPFRGQKIDHVAGLESRGFLFGTNLAQDLHAGFIPIRKPGKLPAETEEVNYELEYGTDSLEIHSDAIKTGAKVLIHDDLIATGGSAKAATDLVKKLGGEIVGYSFVMEISALEGCKKLESIAPCHCLLSV</sequence>
<evidence type="ECO:0000256" key="4">
    <source>
        <dbReference type="ARBA" id="ARBA00004659"/>
    </source>
</evidence>
<protein>
    <recommendedName>
        <fullName evidence="6 11">Adenine phosphoribosyltransferase</fullName>
        <shortName evidence="11">APRT</shortName>
        <ecNumber evidence="6 11">2.4.2.7</ecNumber>
    </recommendedName>
</protein>
<dbReference type="InterPro" id="IPR000836">
    <property type="entry name" value="PRTase_dom"/>
</dbReference>
<accession>A0ABS9KCW3</accession>
<dbReference type="InterPro" id="IPR005764">
    <property type="entry name" value="Ade_phspho_trans"/>
</dbReference>
<evidence type="ECO:0000256" key="10">
    <source>
        <dbReference type="ARBA" id="ARBA00022726"/>
    </source>
</evidence>
<evidence type="ECO:0000256" key="7">
    <source>
        <dbReference type="ARBA" id="ARBA00022490"/>
    </source>
</evidence>
<dbReference type="PANTHER" id="PTHR32315">
    <property type="entry name" value="ADENINE PHOSPHORIBOSYLTRANSFERASE"/>
    <property type="match status" value="1"/>
</dbReference>
<comment type="subcellular location">
    <subcellularLocation>
        <location evidence="3 11">Cytoplasm</location>
    </subcellularLocation>
</comment>
<dbReference type="PANTHER" id="PTHR32315:SF3">
    <property type="entry name" value="ADENINE PHOSPHORIBOSYLTRANSFERASE"/>
    <property type="match status" value="1"/>
</dbReference>
<dbReference type="InterPro" id="IPR050054">
    <property type="entry name" value="UPRTase/APRTase"/>
</dbReference>
<keyword evidence="14" id="KW-1185">Reference proteome</keyword>
<dbReference type="InterPro" id="IPR029057">
    <property type="entry name" value="PRTase-like"/>
</dbReference>
<dbReference type="HAMAP" id="MF_00004">
    <property type="entry name" value="Aden_phosphoribosyltr"/>
    <property type="match status" value="1"/>
</dbReference>
<dbReference type="EC" id="2.4.2.7" evidence="6 11"/>
<dbReference type="NCBIfam" id="TIGR01090">
    <property type="entry name" value="apt"/>
    <property type="match status" value="1"/>
</dbReference>
<comment type="function">
    <text evidence="2 11">Catalyzes a salvage reaction resulting in the formation of AMP, that is energically less costly than de novo synthesis.</text>
</comment>
<evidence type="ECO:0000256" key="9">
    <source>
        <dbReference type="ARBA" id="ARBA00022679"/>
    </source>
</evidence>
<evidence type="ECO:0000259" key="12">
    <source>
        <dbReference type="Pfam" id="PF00156"/>
    </source>
</evidence>
<reference evidence="13" key="1">
    <citation type="submission" date="2022-01" db="EMBL/GenBank/DDBJ databases">
        <authorList>
            <person name="Wang Y."/>
        </authorList>
    </citation>
    <scope>NUCLEOTIDE SEQUENCE</scope>
    <source>
        <strain evidence="13">WB101</strain>
    </source>
</reference>
<comment type="similarity">
    <text evidence="5 11">Belongs to the purine/pyrimidine phosphoribosyltransferase family.</text>
</comment>
<dbReference type="SUPFAM" id="SSF53271">
    <property type="entry name" value="PRTase-like"/>
    <property type="match status" value="1"/>
</dbReference>
<keyword evidence="10 11" id="KW-0660">Purine salvage</keyword>
<dbReference type="Pfam" id="PF00156">
    <property type="entry name" value="Pribosyltran"/>
    <property type="match status" value="1"/>
</dbReference>
<comment type="caution">
    <text evidence="13">The sequence shown here is derived from an EMBL/GenBank/DDBJ whole genome shotgun (WGS) entry which is preliminary data.</text>
</comment>
<comment type="catalytic activity">
    <reaction evidence="1 11">
        <text>AMP + diphosphate = 5-phospho-alpha-D-ribose 1-diphosphate + adenine</text>
        <dbReference type="Rhea" id="RHEA:16609"/>
        <dbReference type="ChEBI" id="CHEBI:16708"/>
        <dbReference type="ChEBI" id="CHEBI:33019"/>
        <dbReference type="ChEBI" id="CHEBI:58017"/>
        <dbReference type="ChEBI" id="CHEBI:456215"/>
        <dbReference type="EC" id="2.4.2.7"/>
    </reaction>
</comment>